<dbReference type="SMART" id="SM00091">
    <property type="entry name" value="PAS"/>
    <property type="match status" value="2"/>
</dbReference>
<dbReference type="GO" id="GO:0010557">
    <property type="term" value="P:positive regulation of macromolecule biosynthetic process"/>
    <property type="evidence" value="ECO:0007669"/>
    <property type="project" value="UniProtKB-ARBA"/>
</dbReference>
<dbReference type="GO" id="GO:0005634">
    <property type="term" value="C:nucleus"/>
    <property type="evidence" value="ECO:0007669"/>
    <property type="project" value="UniProtKB-SubCell"/>
</dbReference>
<dbReference type="OrthoDB" id="9978016at2759"/>
<keyword evidence="2" id="KW-0805">Transcription regulation</keyword>
<dbReference type="Gene3D" id="4.10.280.10">
    <property type="entry name" value="Helix-loop-helix DNA-binding domain"/>
    <property type="match status" value="1"/>
</dbReference>
<evidence type="ECO:0000256" key="4">
    <source>
        <dbReference type="ARBA" id="ARBA00023163"/>
    </source>
</evidence>
<dbReference type="FunCoup" id="A0A3P7DAV9">
    <property type="interactions" value="58"/>
</dbReference>
<dbReference type="InterPro" id="IPR000014">
    <property type="entry name" value="PAS"/>
</dbReference>
<keyword evidence="5" id="KW-0539">Nucleus</keyword>
<dbReference type="PROSITE" id="PS50888">
    <property type="entry name" value="BHLH"/>
    <property type="match status" value="1"/>
</dbReference>
<dbReference type="InterPro" id="IPR056192">
    <property type="entry name" value="bHLH_NPAS4"/>
</dbReference>
<dbReference type="InParanoid" id="A0A3P7DAV9"/>
<dbReference type="Pfam" id="PF23183">
    <property type="entry name" value="bHLH_NPAS4"/>
    <property type="match status" value="1"/>
</dbReference>
<gene>
    <name evidence="8" type="ORF">WBA_LOCUS426</name>
</gene>
<proteinExistence type="predicted"/>
<dbReference type="OMA" id="PLFAAYC"/>
<dbReference type="Pfam" id="PF14598">
    <property type="entry name" value="PAS_11"/>
    <property type="match status" value="1"/>
</dbReference>
<evidence type="ECO:0000256" key="5">
    <source>
        <dbReference type="ARBA" id="ARBA00023242"/>
    </source>
</evidence>
<dbReference type="GO" id="GO:0000977">
    <property type="term" value="F:RNA polymerase II transcription regulatory region sequence-specific DNA binding"/>
    <property type="evidence" value="ECO:0007669"/>
    <property type="project" value="TreeGrafter"/>
</dbReference>
<protein>
    <recommendedName>
        <fullName evidence="10">Helix-loop-helix DNA-binding domain-containing protein</fullName>
    </recommendedName>
</protein>
<dbReference type="AlphaFoldDB" id="A0A3P7DAV9"/>
<keyword evidence="3" id="KW-0238">DNA-binding</keyword>
<dbReference type="PANTHER" id="PTHR23043">
    <property type="entry name" value="HYPOXIA-INDUCIBLE FACTOR 1 ALPHA"/>
    <property type="match status" value="1"/>
</dbReference>
<dbReference type="Proteomes" id="UP000270924">
    <property type="component" value="Unassembled WGS sequence"/>
</dbReference>
<dbReference type="InterPro" id="IPR036638">
    <property type="entry name" value="HLH_DNA-bd_sf"/>
</dbReference>
<evidence type="ECO:0000256" key="3">
    <source>
        <dbReference type="ARBA" id="ARBA00023125"/>
    </source>
</evidence>
<evidence type="ECO:0000256" key="2">
    <source>
        <dbReference type="ARBA" id="ARBA00023015"/>
    </source>
</evidence>
<feature type="domain" description="BHLH" evidence="7">
    <location>
        <begin position="37"/>
        <end position="90"/>
    </location>
</feature>
<feature type="domain" description="PAS" evidence="6">
    <location>
        <begin position="272"/>
        <end position="303"/>
    </location>
</feature>
<evidence type="ECO:0000256" key="1">
    <source>
        <dbReference type="ARBA" id="ARBA00004123"/>
    </source>
</evidence>
<sequence>MKRSGRAGHDNKTSTLKLEEQLTAGSYFVFVIQIQQLSFRSTRGASKYRRDQINLEIQKLRDLLPLTDSMRKRLFQLQVMSLACIYIRKQNYLPHVIGMGTQTSFRSALKQSESFRALRGFLLMMTKYGKIVYISDNASDYLGHSVAEIMCQGDSVYDLIDHRDHGRIQAELMSGPVSDQNFFPSEKVFICRMNLSRTTKRQLQYHKYTLMEGRYLHTSDYYNTHQSLSAPLSHIQPLFAAYCEMLINPENVETLSAGNTSIFCTVHSMDLKFVHVDHMTAYYLGYKNEEVIDKSWYQFLHPDHLVEVAYKHRILSQRKDGAVMCLLRLQIKDCSWLWLHTVFAVKNNLWYQAAHGKRMRHLIYITYQVLNEMEALSLQGNLWIYGIRNELMVASFDHIMDDHEDSDVKEEQMSKQYASSTLASLLAIKKEPLSSDSKEFNHFGGNFKDLNTNESKITDLDFGNDDESSELEALPELCLERNIKGPLPDLSGDLDKFFEEMEHSKMQSIHSSTMIKLPENVECISDQLSPTLPFDTSLRAYNRKMPTIAKLLQGHFDDEDSYESIQKRTRTDEYMQLTDNLDAQLIM</sequence>
<accession>A0A3P7DAV9</accession>
<dbReference type="Gene3D" id="3.30.450.20">
    <property type="entry name" value="PAS domain"/>
    <property type="match status" value="2"/>
</dbReference>
<dbReference type="SUPFAM" id="SSF47459">
    <property type="entry name" value="HLH, helix-loop-helix DNA-binding domain"/>
    <property type="match status" value="1"/>
</dbReference>
<dbReference type="CDD" id="cd00130">
    <property type="entry name" value="PAS"/>
    <property type="match status" value="2"/>
</dbReference>
<dbReference type="PROSITE" id="PS50112">
    <property type="entry name" value="PAS"/>
    <property type="match status" value="2"/>
</dbReference>
<comment type="subcellular location">
    <subcellularLocation>
        <location evidence="1">Nucleus</location>
    </subcellularLocation>
</comment>
<dbReference type="SUPFAM" id="SSF55785">
    <property type="entry name" value="PYP-like sensor domain (PAS domain)"/>
    <property type="match status" value="2"/>
</dbReference>
<dbReference type="EMBL" id="UYWW01000055">
    <property type="protein sequence ID" value="VDM07040.1"/>
    <property type="molecule type" value="Genomic_DNA"/>
</dbReference>
<dbReference type="GO" id="GO:0000981">
    <property type="term" value="F:DNA-binding transcription factor activity, RNA polymerase II-specific"/>
    <property type="evidence" value="ECO:0007669"/>
    <property type="project" value="TreeGrafter"/>
</dbReference>
<evidence type="ECO:0008006" key="10">
    <source>
        <dbReference type="Google" id="ProtNLM"/>
    </source>
</evidence>
<dbReference type="GO" id="GO:0046983">
    <property type="term" value="F:protein dimerization activity"/>
    <property type="evidence" value="ECO:0007669"/>
    <property type="project" value="InterPro"/>
</dbReference>
<feature type="domain" description="PAS" evidence="6">
    <location>
        <begin position="101"/>
        <end position="172"/>
    </location>
</feature>
<evidence type="ECO:0000313" key="8">
    <source>
        <dbReference type="EMBL" id="VDM07040.1"/>
    </source>
</evidence>
<dbReference type="InterPro" id="IPR035965">
    <property type="entry name" value="PAS-like_dom_sf"/>
</dbReference>
<evidence type="ECO:0000259" key="7">
    <source>
        <dbReference type="PROSITE" id="PS50888"/>
    </source>
</evidence>
<dbReference type="CDD" id="cd19697">
    <property type="entry name" value="bHLH-PAS_NPAS4_PASD10"/>
    <property type="match status" value="1"/>
</dbReference>
<keyword evidence="9" id="KW-1185">Reference proteome</keyword>
<keyword evidence="4" id="KW-0804">Transcription</keyword>
<organism evidence="8 9">
    <name type="scientific">Wuchereria bancrofti</name>
    <dbReference type="NCBI Taxonomy" id="6293"/>
    <lineage>
        <taxon>Eukaryota</taxon>
        <taxon>Metazoa</taxon>
        <taxon>Ecdysozoa</taxon>
        <taxon>Nematoda</taxon>
        <taxon>Chromadorea</taxon>
        <taxon>Rhabditida</taxon>
        <taxon>Spirurina</taxon>
        <taxon>Spiruromorpha</taxon>
        <taxon>Filarioidea</taxon>
        <taxon>Onchocercidae</taxon>
        <taxon>Wuchereria</taxon>
    </lineage>
</organism>
<dbReference type="PANTHER" id="PTHR23043:SF39">
    <property type="entry name" value="DYSFUSION, ISOFORM D"/>
    <property type="match status" value="1"/>
</dbReference>
<evidence type="ECO:0000259" key="6">
    <source>
        <dbReference type="PROSITE" id="PS50112"/>
    </source>
</evidence>
<dbReference type="InterPro" id="IPR011598">
    <property type="entry name" value="bHLH_dom"/>
</dbReference>
<name>A0A3P7DAV9_WUCBA</name>
<reference evidence="8 9" key="1">
    <citation type="submission" date="2018-11" db="EMBL/GenBank/DDBJ databases">
        <authorList>
            <consortium name="Pathogen Informatics"/>
        </authorList>
    </citation>
    <scope>NUCLEOTIDE SEQUENCE [LARGE SCALE GENOMIC DNA]</scope>
</reference>
<evidence type="ECO:0000313" key="9">
    <source>
        <dbReference type="Proteomes" id="UP000270924"/>
    </source>
</evidence>